<dbReference type="EMBL" id="JQJD01000051">
    <property type="protein sequence ID" value="KGN79299.1"/>
    <property type="molecule type" value="Genomic_DNA"/>
</dbReference>
<organism evidence="1 2">
    <name type="scientific">Porphyromonas cangingivalis</name>
    <dbReference type="NCBI Taxonomy" id="36874"/>
    <lineage>
        <taxon>Bacteria</taxon>
        <taxon>Pseudomonadati</taxon>
        <taxon>Bacteroidota</taxon>
        <taxon>Bacteroidia</taxon>
        <taxon>Bacteroidales</taxon>
        <taxon>Porphyromonadaceae</taxon>
        <taxon>Porphyromonas</taxon>
    </lineage>
</organism>
<dbReference type="AlphaFoldDB" id="A0A0A2ESH4"/>
<protein>
    <submittedName>
        <fullName evidence="1">Uncharacterized protein</fullName>
    </submittedName>
</protein>
<evidence type="ECO:0000313" key="2">
    <source>
        <dbReference type="Proteomes" id="UP000030125"/>
    </source>
</evidence>
<dbReference type="STRING" id="36874.HQ34_08905"/>
<dbReference type="Proteomes" id="UP000030125">
    <property type="component" value="Unassembled WGS sequence"/>
</dbReference>
<keyword evidence="2" id="KW-1185">Reference proteome</keyword>
<reference evidence="1 2" key="1">
    <citation type="submission" date="2014-08" db="EMBL/GenBank/DDBJ databases">
        <title>Porphyromonas cangingivalis strain:COT-109_OH1386 Genome sequencing.</title>
        <authorList>
            <person name="Wallis C."/>
            <person name="Deusch O."/>
            <person name="O'Flynn C."/>
            <person name="Davis I."/>
            <person name="Jospin G."/>
            <person name="Darling A.E."/>
            <person name="Coil D.A."/>
            <person name="Alexiev A."/>
            <person name="Horsfall A."/>
            <person name="Kirkwood N."/>
            <person name="Harris S."/>
            <person name="Eisen J.A."/>
        </authorList>
    </citation>
    <scope>NUCLEOTIDE SEQUENCE [LARGE SCALE GENOMIC DNA]</scope>
    <source>
        <strain evidence="2">COT-109 OH1386</strain>
    </source>
</reference>
<name>A0A0A2ESH4_PORCN</name>
<comment type="caution">
    <text evidence="1">The sequence shown here is derived from an EMBL/GenBank/DDBJ whole genome shotgun (WGS) entry which is preliminary data.</text>
</comment>
<sequence length="66" mass="7170">MIPTGDKLPDELFIQATEDVLSGVGKSSVRACEMPMSAHGAPSTEVACRFDRGCFSPSSSYVLYYY</sequence>
<accession>A0A0A2ESH4</accession>
<proteinExistence type="predicted"/>
<evidence type="ECO:0000313" key="1">
    <source>
        <dbReference type="EMBL" id="KGN79299.1"/>
    </source>
</evidence>
<gene>
    <name evidence="1" type="ORF">HQ35_08360</name>
</gene>